<comment type="caution">
    <text evidence="4">The sequence shown here is derived from an EMBL/GenBank/DDBJ whole genome shotgun (WGS) entry which is preliminary data.</text>
</comment>
<protein>
    <submittedName>
        <fullName evidence="4">DeoR/GlpR transcriptional regulator</fullName>
    </submittedName>
</protein>
<dbReference type="InterPro" id="IPR014036">
    <property type="entry name" value="DeoR-like_C"/>
</dbReference>
<dbReference type="PRINTS" id="PR00037">
    <property type="entry name" value="HTHLACR"/>
</dbReference>
<evidence type="ECO:0000313" key="4">
    <source>
        <dbReference type="EMBL" id="NEW08112.1"/>
    </source>
</evidence>
<dbReference type="AlphaFoldDB" id="A0A6G4A149"/>
<dbReference type="Pfam" id="PF00455">
    <property type="entry name" value="DeoRC"/>
    <property type="match status" value="1"/>
</dbReference>
<dbReference type="PANTHER" id="PTHR30363">
    <property type="entry name" value="HTH-TYPE TRANSCRIPTIONAL REGULATOR SRLR-RELATED"/>
    <property type="match status" value="1"/>
</dbReference>
<dbReference type="SMART" id="SM01134">
    <property type="entry name" value="DeoRC"/>
    <property type="match status" value="1"/>
</dbReference>
<feature type="domain" description="HTH deoR-type" evidence="3">
    <location>
        <begin position="5"/>
        <end position="60"/>
    </location>
</feature>
<dbReference type="SUPFAM" id="SSF100950">
    <property type="entry name" value="NagB/RpiA/CoA transferase-like"/>
    <property type="match status" value="1"/>
</dbReference>
<name>A0A6G4A149_9BACL</name>
<reference evidence="4" key="1">
    <citation type="submission" date="2020-02" db="EMBL/GenBank/DDBJ databases">
        <authorList>
            <person name="Shen X.-R."/>
            <person name="Zhang Y.-X."/>
        </authorList>
    </citation>
    <scope>NUCLEOTIDE SEQUENCE</scope>
    <source>
        <strain evidence="4">SYP-B3998</strain>
    </source>
</reference>
<dbReference type="RefSeq" id="WP_163950359.1">
    <property type="nucleotide sequence ID" value="NZ_JAAIKC010000008.1"/>
</dbReference>
<dbReference type="PANTHER" id="PTHR30363:SF44">
    <property type="entry name" value="AGA OPERON TRANSCRIPTIONAL REPRESSOR-RELATED"/>
    <property type="match status" value="1"/>
</dbReference>
<dbReference type="EMBL" id="JAAIKC010000008">
    <property type="protein sequence ID" value="NEW08112.1"/>
    <property type="molecule type" value="Genomic_DNA"/>
</dbReference>
<gene>
    <name evidence="4" type="ORF">GK047_19110</name>
</gene>
<proteinExistence type="predicted"/>
<evidence type="ECO:0000256" key="2">
    <source>
        <dbReference type="ARBA" id="ARBA00023163"/>
    </source>
</evidence>
<dbReference type="Gene3D" id="3.40.50.1360">
    <property type="match status" value="1"/>
</dbReference>
<dbReference type="PROSITE" id="PS51000">
    <property type="entry name" value="HTH_DEOR_2"/>
    <property type="match status" value="1"/>
</dbReference>
<organism evidence="4">
    <name type="scientific">Paenibacillus sp. SYP-B3998</name>
    <dbReference type="NCBI Taxonomy" id="2678564"/>
    <lineage>
        <taxon>Bacteria</taxon>
        <taxon>Bacillati</taxon>
        <taxon>Bacillota</taxon>
        <taxon>Bacilli</taxon>
        <taxon>Bacillales</taxon>
        <taxon>Paenibacillaceae</taxon>
        <taxon>Paenibacillus</taxon>
    </lineage>
</organism>
<dbReference type="InterPro" id="IPR001034">
    <property type="entry name" value="DeoR_HTH"/>
</dbReference>
<accession>A0A6G4A149</accession>
<dbReference type="Pfam" id="PF08220">
    <property type="entry name" value="HTH_DeoR"/>
    <property type="match status" value="1"/>
</dbReference>
<evidence type="ECO:0000259" key="3">
    <source>
        <dbReference type="PROSITE" id="PS51000"/>
    </source>
</evidence>
<dbReference type="InterPro" id="IPR036390">
    <property type="entry name" value="WH_DNA-bd_sf"/>
</dbReference>
<dbReference type="SUPFAM" id="SSF46785">
    <property type="entry name" value="Winged helix' DNA-binding domain"/>
    <property type="match status" value="1"/>
</dbReference>
<keyword evidence="2" id="KW-0804">Transcription</keyword>
<dbReference type="GO" id="GO:0003700">
    <property type="term" value="F:DNA-binding transcription factor activity"/>
    <property type="evidence" value="ECO:0007669"/>
    <property type="project" value="InterPro"/>
</dbReference>
<keyword evidence="1" id="KW-0805">Transcription regulation</keyword>
<dbReference type="InterPro" id="IPR050313">
    <property type="entry name" value="Carb_Metab_HTH_regulators"/>
</dbReference>
<dbReference type="SMART" id="SM00420">
    <property type="entry name" value="HTH_DEOR"/>
    <property type="match status" value="1"/>
</dbReference>
<dbReference type="InterPro" id="IPR036388">
    <property type="entry name" value="WH-like_DNA-bd_sf"/>
</dbReference>
<dbReference type="Gene3D" id="1.10.10.10">
    <property type="entry name" value="Winged helix-like DNA-binding domain superfamily/Winged helix DNA-binding domain"/>
    <property type="match status" value="1"/>
</dbReference>
<dbReference type="InterPro" id="IPR037171">
    <property type="entry name" value="NagB/RpiA_transferase-like"/>
</dbReference>
<evidence type="ECO:0000256" key="1">
    <source>
        <dbReference type="ARBA" id="ARBA00023015"/>
    </source>
</evidence>
<sequence length="261" mass="29655">MSLIGEERKDYILNQLNLEGKVRTNDLVEKLNVSSETIRRYMEDLEEENKLKRVYGGAVKINLSREEPSHLKREVLYADEKRKIGRAAATLVEDNDVIFIDDGTTTLHMIDYLLNKKNITVLTISVPALYLLIDYKNKELFSGDIFFIGGKVSSMQSRVAGSLAEKMVENFYADKAFISIDGIMMDKGITGFDEERGQLAKKIMEHSKTSIVVTDHSKFGLVQFYKIADLKEIDLIVSDVPAPKEWETYLSKKDVTWVAAT</sequence>